<dbReference type="SUPFAM" id="SSF46785">
    <property type="entry name" value="Winged helix' DNA-binding domain"/>
    <property type="match status" value="1"/>
</dbReference>
<reference evidence="7 8" key="1">
    <citation type="submission" date="2018-09" db="EMBL/GenBank/DDBJ databases">
        <title>Discovery and Ecogenomic Context for Candidatus Cryosericales, a Global Caldiserica Order Active in Thawing Permafrost.</title>
        <authorList>
            <person name="Martinez M.A."/>
            <person name="Woodcroft B.J."/>
            <person name="Ignacio Espinoza J.C."/>
            <person name="Zayed A."/>
            <person name="Singleton C.M."/>
            <person name="Boyd J."/>
            <person name="Li Y.-F."/>
            <person name="Purvine S."/>
            <person name="Maughan H."/>
            <person name="Hodgkins S.B."/>
            <person name="Anderson D."/>
            <person name="Sederholm M."/>
            <person name="Temperton B."/>
            <person name="Saleska S.R."/>
            <person name="Tyson G.W."/>
            <person name="Rich V.I."/>
        </authorList>
    </citation>
    <scope>NUCLEOTIDE SEQUENCE [LARGE SCALE GENOMIC DNA]</scope>
    <source>
        <strain evidence="5 8">SMC5</strain>
        <strain evidence="6 7">SMC6</strain>
    </source>
</reference>
<keyword evidence="2" id="KW-0238">DNA-binding</keyword>
<evidence type="ECO:0000313" key="6">
    <source>
        <dbReference type="EMBL" id="RIE07527.1"/>
    </source>
</evidence>
<keyword evidence="7" id="KW-1185">Reference proteome</keyword>
<dbReference type="OrthoDB" id="9782299at2"/>
<dbReference type="Pfam" id="PF07729">
    <property type="entry name" value="FCD"/>
    <property type="match status" value="1"/>
</dbReference>
<dbReference type="SMART" id="SM00895">
    <property type="entry name" value="FCD"/>
    <property type="match status" value="1"/>
</dbReference>
<keyword evidence="3" id="KW-0804">Transcription</keyword>
<proteinExistence type="predicted"/>
<evidence type="ECO:0000259" key="4">
    <source>
        <dbReference type="PROSITE" id="PS50949"/>
    </source>
</evidence>
<dbReference type="GO" id="GO:0003700">
    <property type="term" value="F:DNA-binding transcription factor activity"/>
    <property type="evidence" value="ECO:0007669"/>
    <property type="project" value="InterPro"/>
</dbReference>
<dbReference type="GO" id="GO:0003677">
    <property type="term" value="F:DNA binding"/>
    <property type="evidence" value="ECO:0007669"/>
    <property type="project" value="UniProtKB-KW"/>
</dbReference>
<dbReference type="SMART" id="SM00345">
    <property type="entry name" value="HTH_GNTR"/>
    <property type="match status" value="1"/>
</dbReference>
<dbReference type="Pfam" id="PF00392">
    <property type="entry name" value="GntR"/>
    <property type="match status" value="1"/>
</dbReference>
<organism evidence="5 8">
    <name type="scientific">Candidatus Cryosericum odellii</name>
    <dbReference type="NCBI Taxonomy" id="2290917"/>
    <lineage>
        <taxon>Bacteria</taxon>
        <taxon>Pseudomonadati</taxon>
        <taxon>Caldisericota/Cryosericota group</taxon>
        <taxon>Candidatus Cryosericota</taxon>
        <taxon>Candidatus Cryosericia</taxon>
        <taxon>Candidatus Cryosericales</taxon>
        <taxon>Candidatus Cryosericaceae</taxon>
        <taxon>Candidatus Cryosericum</taxon>
    </lineage>
</organism>
<evidence type="ECO:0000256" key="3">
    <source>
        <dbReference type="ARBA" id="ARBA00023163"/>
    </source>
</evidence>
<evidence type="ECO:0000313" key="5">
    <source>
        <dbReference type="EMBL" id="RIE07499.1"/>
    </source>
</evidence>
<dbReference type="Proteomes" id="UP000266260">
    <property type="component" value="Unassembled WGS sequence"/>
</dbReference>
<dbReference type="PANTHER" id="PTHR43537:SF5">
    <property type="entry name" value="UXU OPERON TRANSCRIPTIONAL REGULATOR"/>
    <property type="match status" value="1"/>
</dbReference>
<accession>A0A398D239</accession>
<evidence type="ECO:0000256" key="2">
    <source>
        <dbReference type="ARBA" id="ARBA00023125"/>
    </source>
</evidence>
<dbReference type="SUPFAM" id="SSF48008">
    <property type="entry name" value="GntR ligand-binding domain-like"/>
    <property type="match status" value="1"/>
</dbReference>
<dbReference type="InterPro" id="IPR008920">
    <property type="entry name" value="TF_FadR/GntR_C"/>
</dbReference>
<dbReference type="Gene3D" id="1.10.10.10">
    <property type="entry name" value="Winged helix-like DNA-binding domain superfamily/Winged helix DNA-binding domain"/>
    <property type="match status" value="1"/>
</dbReference>
<dbReference type="InterPro" id="IPR036388">
    <property type="entry name" value="WH-like_DNA-bd_sf"/>
</dbReference>
<dbReference type="PROSITE" id="PS50949">
    <property type="entry name" value="HTH_GNTR"/>
    <property type="match status" value="1"/>
</dbReference>
<keyword evidence="1" id="KW-0805">Transcription regulation</keyword>
<dbReference type="InterPro" id="IPR036390">
    <property type="entry name" value="WH_DNA-bd_sf"/>
</dbReference>
<dbReference type="InterPro" id="IPR000524">
    <property type="entry name" value="Tscrpt_reg_HTH_GntR"/>
</dbReference>
<dbReference type="EMBL" id="QXIT01000104">
    <property type="protein sequence ID" value="RIE07527.1"/>
    <property type="molecule type" value="Genomic_DNA"/>
</dbReference>
<name>A0A398D239_9BACT</name>
<sequence>MSGEREWMETELEPSGTASLKREFIGRFEGLILSGQLAIGQRLPPEREIARQLGVSRPVVHEGLLELAVRGLVTIRPRHGAIVSDYRTQGSVTMLASLLAYQQGELDPSLVAGLIDMRLLFETETTRSAVKNRTDEQLVQLNLLIEREKAAPGDNVAEVTALDFQFHHLVAVASGNPVYAMLVKSFEPAYTNLSSRFFAVPGMARGVFEGHETLVRLIEQRDAEGAVIVMKSLLEQGADVLLGLQHAANAGRRTNGTD</sequence>
<gene>
    <name evidence="5" type="ORF">SMC5_09555</name>
    <name evidence="6" type="ORF">SMC6_06225</name>
</gene>
<dbReference type="Proteomes" id="UP000266489">
    <property type="component" value="Unassembled WGS sequence"/>
</dbReference>
<dbReference type="InterPro" id="IPR011711">
    <property type="entry name" value="GntR_C"/>
</dbReference>
<comment type="caution">
    <text evidence="5">The sequence shown here is derived from an EMBL/GenBank/DDBJ whole genome shotgun (WGS) entry which is preliminary data.</text>
</comment>
<dbReference type="CDD" id="cd07377">
    <property type="entry name" value="WHTH_GntR"/>
    <property type="match status" value="1"/>
</dbReference>
<dbReference type="PANTHER" id="PTHR43537">
    <property type="entry name" value="TRANSCRIPTIONAL REGULATOR, GNTR FAMILY"/>
    <property type="match status" value="1"/>
</dbReference>
<dbReference type="AlphaFoldDB" id="A0A398D239"/>
<dbReference type="EMBL" id="QXIU01000231">
    <property type="protein sequence ID" value="RIE07499.1"/>
    <property type="molecule type" value="Genomic_DNA"/>
</dbReference>
<feature type="domain" description="HTH gntR-type" evidence="4">
    <location>
        <begin position="18"/>
        <end position="86"/>
    </location>
</feature>
<dbReference type="Gene3D" id="1.20.120.530">
    <property type="entry name" value="GntR ligand-binding domain-like"/>
    <property type="match status" value="1"/>
</dbReference>
<accession>A0A398D5A7</accession>
<dbReference type="PRINTS" id="PR00035">
    <property type="entry name" value="HTHGNTR"/>
</dbReference>
<evidence type="ECO:0000256" key="1">
    <source>
        <dbReference type="ARBA" id="ARBA00023015"/>
    </source>
</evidence>
<evidence type="ECO:0000313" key="8">
    <source>
        <dbReference type="Proteomes" id="UP000266489"/>
    </source>
</evidence>
<evidence type="ECO:0000313" key="7">
    <source>
        <dbReference type="Proteomes" id="UP000266260"/>
    </source>
</evidence>
<protein>
    <submittedName>
        <fullName evidence="5">FadR family transcriptional regulator</fullName>
    </submittedName>
</protein>